<dbReference type="Proteomes" id="UP000298111">
    <property type="component" value="Unassembled WGS sequence"/>
</dbReference>
<accession>A0A8H1QSM8</accession>
<evidence type="ECO:0000313" key="1">
    <source>
        <dbReference type="EMBL" id="TGG86059.1"/>
    </source>
</evidence>
<reference evidence="1 2" key="1">
    <citation type="submission" date="2018-10" db="EMBL/GenBank/DDBJ databases">
        <title>Isolation of pseudouridimycin from Streptomyces albus DSM 40763.</title>
        <authorList>
            <person name="Rosenqvist P."/>
            <person name="Metsae-Ketelae M."/>
            <person name="Virta P."/>
        </authorList>
    </citation>
    <scope>NUCLEOTIDE SEQUENCE [LARGE SCALE GENOMIC DNA]</scope>
    <source>
        <strain evidence="1 2">DSM 40763</strain>
    </source>
</reference>
<protein>
    <submittedName>
        <fullName evidence="1">Uncharacterized protein</fullName>
    </submittedName>
</protein>
<dbReference type="AlphaFoldDB" id="A0A8H1QSM8"/>
<gene>
    <name evidence="1" type="ORF">D8771_06485</name>
</gene>
<organism evidence="1 2">
    <name type="scientific">Streptomyces albus</name>
    <dbReference type="NCBI Taxonomy" id="1888"/>
    <lineage>
        <taxon>Bacteria</taxon>
        <taxon>Bacillati</taxon>
        <taxon>Actinomycetota</taxon>
        <taxon>Actinomycetes</taxon>
        <taxon>Kitasatosporales</taxon>
        <taxon>Streptomycetaceae</taxon>
        <taxon>Streptomyces</taxon>
    </lineage>
</organism>
<proteinExistence type="predicted"/>
<sequence length="134" mass="14310">MPPERTTDAELRTYDVSLLLRYGLTPDGAHRTALFGDGAVAAALAVEEAGVLPRALTYLAEVVRRDGLRRAALLPEPLPGRAATALAGDWLTAASSVLGPTDLEGEERVARWLETVATLLALRRVHGAHRRPGP</sequence>
<dbReference type="RefSeq" id="WP_016471184.1">
    <property type="nucleotide sequence ID" value="NZ_BBQG01000022.1"/>
</dbReference>
<dbReference type="EMBL" id="RCIY01000040">
    <property type="protein sequence ID" value="TGG86059.1"/>
    <property type="molecule type" value="Genomic_DNA"/>
</dbReference>
<name>A0A8H1QSM8_9ACTN</name>
<comment type="caution">
    <text evidence="1">The sequence shown here is derived from an EMBL/GenBank/DDBJ whole genome shotgun (WGS) entry which is preliminary data.</text>
</comment>
<dbReference type="GeneID" id="75179996"/>
<evidence type="ECO:0000313" key="2">
    <source>
        <dbReference type="Proteomes" id="UP000298111"/>
    </source>
</evidence>